<evidence type="ECO:0000256" key="2">
    <source>
        <dbReference type="ARBA" id="ARBA00004432"/>
    </source>
</evidence>
<name>A0A060XB99_ONCMY</name>
<comment type="subcellular location">
    <subcellularLocation>
        <location evidence="3">Cell projection</location>
        <location evidence="3">Dendritic spine</location>
    </subcellularLocation>
    <subcellularLocation>
        <location evidence="2">Cytoplasmic vesicle</location>
        <location evidence="2">Secretory vesicle</location>
        <location evidence="2">Synaptic vesicle membrane</location>
    </subcellularLocation>
    <subcellularLocation>
        <location evidence="1">Membrane</location>
        <topology evidence="1">Peripheral membrane protein</topology>
    </subcellularLocation>
    <subcellularLocation>
        <location evidence="21">Postsynaptic cell membrane</location>
    </subcellularLocation>
</comment>
<evidence type="ECO:0000256" key="6">
    <source>
        <dbReference type="ARBA" id="ARBA00022481"/>
    </source>
</evidence>
<organism evidence="31 32">
    <name type="scientific">Oncorhynchus mykiss</name>
    <name type="common">Rainbow trout</name>
    <name type="synonym">Salmo gairdneri</name>
    <dbReference type="NCBI Taxonomy" id="8022"/>
    <lineage>
        <taxon>Eukaryota</taxon>
        <taxon>Metazoa</taxon>
        <taxon>Chordata</taxon>
        <taxon>Craniata</taxon>
        <taxon>Vertebrata</taxon>
        <taxon>Euteleostomi</taxon>
        <taxon>Actinopterygii</taxon>
        <taxon>Neopterygii</taxon>
        <taxon>Teleostei</taxon>
        <taxon>Protacanthopterygii</taxon>
        <taxon>Salmoniformes</taxon>
        <taxon>Salmonidae</taxon>
        <taxon>Salmoninae</taxon>
        <taxon>Oncorhynchus</taxon>
    </lineage>
</organism>
<keyword evidence="7" id="KW-0597">Phosphoprotein</keyword>
<evidence type="ECO:0000313" key="31">
    <source>
        <dbReference type="EMBL" id="CDQ76903.1"/>
    </source>
</evidence>
<dbReference type="InterPro" id="IPR028698">
    <property type="entry name" value="FYVE_RPH3A"/>
</dbReference>
<evidence type="ECO:0000259" key="30">
    <source>
        <dbReference type="PROSITE" id="PS50916"/>
    </source>
</evidence>
<dbReference type="GO" id="GO:0098850">
    <property type="term" value="C:extrinsic component of synaptic vesicle membrane"/>
    <property type="evidence" value="ECO:0007669"/>
    <property type="project" value="TreeGrafter"/>
</dbReference>
<feature type="region of interest" description="Disordered" evidence="27">
    <location>
        <begin position="163"/>
        <end position="226"/>
    </location>
</feature>
<dbReference type="InterPro" id="IPR010911">
    <property type="entry name" value="Rab_BD"/>
</dbReference>
<dbReference type="InterPro" id="IPR000008">
    <property type="entry name" value="C2_dom"/>
</dbReference>
<keyword evidence="9" id="KW-0677">Repeat</keyword>
<dbReference type="InterPro" id="IPR017455">
    <property type="entry name" value="Znf_FYVE-rel"/>
</dbReference>
<keyword evidence="8" id="KW-0479">Metal-binding</keyword>
<evidence type="ECO:0000256" key="7">
    <source>
        <dbReference type="ARBA" id="ARBA00022553"/>
    </source>
</evidence>
<keyword evidence="11" id="KW-0862">Zinc</keyword>
<evidence type="ECO:0000256" key="4">
    <source>
        <dbReference type="ARBA" id="ARBA00022448"/>
    </source>
</evidence>
<evidence type="ECO:0000256" key="22">
    <source>
        <dbReference type="ARBA" id="ARBA00060345"/>
    </source>
</evidence>
<reference evidence="31" key="2">
    <citation type="submission" date="2014-03" db="EMBL/GenBank/DDBJ databases">
        <authorList>
            <person name="Genoscope - CEA"/>
        </authorList>
    </citation>
    <scope>NUCLEOTIDE SEQUENCE</scope>
</reference>
<dbReference type="GO" id="GO:0008270">
    <property type="term" value="F:zinc ion binding"/>
    <property type="evidence" value="ECO:0007669"/>
    <property type="project" value="UniProtKB-KW"/>
</dbReference>
<feature type="compositionally biased region" description="Basic and acidic residues" evidence="27">
    <location>
        <begin position="386"/>
        <end position="400"/>
    </location>
</feature>
<evidence type="ECO:0000256" key="10">
    <source>
        <dbReference type="ARBA" id="ARBA00022771"/>
    </source>
</evidence>
<dbReference type="InterPro" id="IPR011011">
    <property type="entry name" value="Znf_FYVE_PHD"/>
</dbReference>
<evidence type="ECO:0000256" key="8">
    <source>
        <dbReference type="ARBA" id="ARBA00022723"/>
    </source>
</evidence>
<dbReference type="CDD" id="cd08384">
    <property type="entry name" value="C2B_Rabphilin_Doc2"/>
    <property type="match status" value="1"/>
</dbReference>
<dbReference type="CDD" id="cd04035">
    <property type="entry name" value="C2A_Rabphilin_Doc2"/>
    <property type="match status" value="1"/>
</dbReference>
<feature type="domain" description="RabBD" evidence="30">
    <location>
        <begin position="39"/>
        <end position="155"/>
    </location>
</feature>
<keyword evidence="4" id="KW-0813">Transport</keyword>
<evidence type="ECO:0000256" key="1">
    <source>
        <dbReference type="ARBA" id="ARBA00004170"/>
    </source>
</evidence>
<keyword evidence="5" id="KW-1003">Cell membrane</keyword>
<comment type="function">
    <text evidence="22">Plays an essential role in docking and fusion steps of regulated exocytosis. At the presynaptic level, RPH3A is recruited by RAB3A to the synaptic vesicle membrane in a GTP-dependent manner where it modulates synaptic vesicle trafficking and calcium-triggered neurotransmitter release. In the post-synaptic compartment, forms a ternary complex with GRIN2A and DLG4 and regulates NMDA receptor stability. Also plays a role in the exocytosis of arginine vasopressin hormone.</text>
</comment>
<dbReference type="PROSITE" id="PS50004">
    <property type="entry name" value="C2"/>
    <property type="match status" value="2"/>
</dbReference>
<feature type="domain" description="C2" evidence="28">
    <location>
        <begin position="432"/>
        <end position="554"/>
    </location>
</feature>
<evidence type="ECO:0000256" key="5">
    <source>
        <dbReference type="ARBA" id="ARBA00022475"/>
    </source>
</evidence>
<keyword evidence="19" id="KW-0966">Cell projection</keyword>
<proteinExistence type="predicted"/>
<protein>
    <recommendedName>
        <fullName evidence="24">Rabphilin-3A</fullName>
    </recommendedName>
    <alternativeName>
        <fullName evidence="25">Exophilin-1</fullName>
    </alternativeName>
</protein>
<evidence type="ECO:0000259" key="29">
    <source>
        <dbReference type="PROSITE" id="PS50178"/>
    </source>
</evidence>
<dbReference type="GO" id="GO:0031267">
    <property type="term" value="F:small GTPase binding"/>
    <property type="evidence" value="ECO:0007669"/>
    <property type="project" value="InterPro"/>
</dbReference>
<dbReference type="GO" id="GO:0043197">
    <property type="term" value="C:dendritic spine"/>
    <property type="evidence" value="ECO:0007669"/>
    <property type="project" value="UniProtKB-SubCell"/>
</dbReference>
<dbReference type="InterPro" id="IPR043566">
    <property type="entry name" value="Rabphilin/DOC2/Noc2"/>
</dbReference>
<feature type="compositionally biased region" description="Polar residues" evidence="27">
    <location>
        <begin position="210"/>
        <end position="226"/>
    </location>
</feature>
<dbReference type="FunFam" id="2.60.40.150:FF:000032">
    <property type="entry name" value="Double c2-like domain-containing"/>
    <property type="match status" value="1"/>
</dbReference>
<feature type="compositionally biased region" description="Pro residues" evidence="27">
    <location>
        <begin position="404"/>
        <end position="415"/>
    </location>
</feature>
<dbReference type="InterPro" id="IPR035892">
    <property type="entry name" value="C2_domain_sf"/>
</dbReference>
<feature type="compositionally biased region" description="Basic and acidic residues" evidence="27">
    <location>
        <begin position="14"/>
        <end position="29"/>
    </location>
</feature>
<gene>
    <name evidence="31" type="ORF">GSONMT00025016001</name>
</gene>
<evidence type="ECO:0000256" key="23">
    <source>
        <dbReference type="ARBA" id="ARBA00066191"/>
    </source>
</evidence>
<dbReference type="FunFam" id="2.60.40.150:FF:000023">
    <property type="entry name" value="Double C2-like domain-containing protein"/>
    <property type="match status" value="1"/>
</dbReference>
<evidence type="ECO:0000256" key="13">
    <source>
        <dbReference type="ARBA" id="ARBA00022843"/>
    </source>
</evidence>
<dbReference type="GO" id="GO:0061669">
    <property type="term" value="P:spontaneous neurotransmitter secretion"/>
    <property type="evidence" value="ECO:0007669"/>
    <property type="project" value="TreeGrafter"/>
</dbReference>
<dbReference type="Proteomes" id="UP000193380">
    <property type="component" value="Unassembled WGS sequence"/>
</dbReference>
<evidence type="ECO:0000256" key="24">
    <source>
        <dbReference type="ARBA" id="ARBA00074062"/>
    </source>
</evidence>
<keyword evidence="12" id="KW-0106">Calcium</keyword>
<keyword evidence="14" id="KW-0653">Protein transport</keyword>
<dbReference type="InterPro" id="IPR041282">
    <property type="entry name" value="FYVE_2"/>
</dbReference>
<feature type="domain" description="FYVE-type" evidence="29">
    <location>
        <begin position="87"/>
        <end position="143"/>
    </location>
</feature>
<dbReference type="PANTHER" id="PTHR45729:SF3">
    <property type="entry name" value="RABPHILIN-3A"/>
    <property type="match status" value="1"/>
</dbReference>
<dbReference type="Pfam" id="PF00168">
    <property type="entry name" value="C2"/>
    <property type="match status" value="2"/>
</dbReference>
<dbReference type="SUPFAM" id="SSF57903">
    <property type="entry name" value="FYVE/PHD zinc finger"/>
    <property type="match status" value="1"/>
</dbReference>
<evidence type="ECO:0000259" key="28">
    <source>
        <dbReference type="PROSITE" id="PS50004"/>
    </source>
</evidence>
<dbReference type="PaxDb" id="8022-A0A060XB99"/>
<evidence type="ECO:0000256" key="21">
    <source>
        <dbReference type="ARBA" id="ARBA00034100"/>
    </source>
</evidence>
<evidence type="ECO:0000256" key="9">
    <source>
        <dbReference type="ARBA" id="ARBA00022737"/>
    </source>
</evidence>
<keyword evidence="18" id="KW-0628">Postsynaptic cell membrane</keyword>
<dbReference type="PRINTS" id="PR00360">
    <property type="entry name" value="C2DOMAIN"/>
</dbReference>
<dbReference type="GO" id="GO:0008289">
    <property type="term" value="F:lipid binding"/>
    <property type="evidence" value="ECO:0007669"/>
    <property type="project" value="UniProtKB-KW"/>
</dbReference>
<sequence>MTDAVMGGSSDRWVPNDRQRSMHANDKEQGNWTNQVRPGPGAPDLTDEEKEIINGVIARAEKMEAMEQERIGRLVNRLDDMKKTVCGDGVNRCLLCGEQLGVPGVSSVVCEDCKKHMCTKCGVQSGSRPCSVWLCKICSEQREVWKRSGAWFFKGFPKQFLPSPMPISKSRESSAQRASEPQEPAASDPRAAGDLPQAQARVMASREQVSHSVNTSITSTEPNHATIQTQSSTQYLPYLPYSHSLKAPSLQFHQTNIIRCCELPLASSPSKHLFLLFISHPYHESPDLMGTATSSQTARSRSGWFQLGPESQGRAGKPPVAHKPTEVRIAAGGASPGYTEGGAQNSPVVLQKAVTVQSSRPPPAASVKQAPLEMEGGGYSTITTPAEDRVTPAMREEKRQPAAYNPPPARQQAPPPEEEEEANSCDSDEATTLGALEFSLLYEQENNSLHCSILKAKGLKPMDSNGLADPYVKLHLLPGASKSTKLRTKTLRNTRNPAWNETLVYHGLTDEDMQRKTLRISVCDEDKFGHNEFIGETRVALKKLKINQKKNFNVCLERVVPTKKTATAGGARGISLYEDEGGKDGGDVEERGRILISLMYSTQQNRLLVGVVRCVHLASMDANGYSDPFVEICLKPDMGKKAKNKTNIKKKTLNPEYNEEFSYDIKHSDLAKKTLDISVWDYDIGKSNDYIGGCQLGITAKGEQLKHWYECLKNKDKKIERWHTLLNENPVNSN</sequence>
<dbReference type="InterPro" id="IPR013083">
    <property type="entry name" value="Znf_RING/FYVE/PHD"/>
</dbReference>
<dbReference type="GO" id="GO:0006886">
    <property type="term" value="P:intracellular protein transport"/>
    <property type="evidence" value="ECO:0007669"/>
    <property type="project" value="InterPro"/>
</dbReference>
<evidence type="ECO:0000256" key="20">
    <source>
        <dbReference type="ARBA" id="ARBA00023329"/>
    </source>
</evidence>
<dbReference type="STRING" id="8022.A0A060XB99"/>
<evidence type="ECO:0000256" key="16">
    <source>
        <dbReference type="ARBA" id="ARBA00023121"/>
    </source>
</evidence>
<evidence type="ECO:0000256" key="3">
    <source>
        <dbReference type="ARBA" id="ARBA00004552"/>
    </source>
</evidence>
<evidence type="ECO:0000256" key="17">
    <source>
        <dbReference type="ARBA" id="ARBA00023136"/>
    </source>
</evidence>
<dbReference type="CDD" id="cd15762">
    <property type="entry name" value="FYVE_RP3A"/>
    <property type="match status" value="1"/>
</dbReference>
<dbReference type="SUPFAM" id="SSF49562">
    <property type="entry name" value="C2 domain (Calcium/lipid-binding domain, CaLB)"/>
    <property type="match status" value="2"/>
</dbReference>
<keyword evidence="6" id="KW-0488">Methylation</keyword>
<feature type="region of interest" description="Disordered" evidence="27">
    <location>
        <begin position="375"/>
        <end position="428"/>
    </location>
</feature>
<feature type="domain" description="C2" evidence="28">
    <location>
        <begin position="590"/>
        <end position="723"/>
    </location>
</feature>
<keyword evidence="20" id="KW-0968">Cytoplasmic vesicle</keyword>
<dbReference type="SMART" id="SM00239">
    <property type="entry name" value="C2"/>
    <property type="match status" value="2"/>
</dbReference>
<dbReference type="PANTHER" id="PTHR45729">
    <property type="entry name" value="RABPHILIN, ISOFORM A"/>
    <property type="match status" value="1"/>
</dbReference>
<evidence type="ECO:0000256" key="19">
    <source>
        <dbReference type="ARBA" id="ARBA00023273"/>
    </source>
</evidence>
<dbReference type="PRINTS" id="PR00399">
    <property type="entry name" value="SYNAPTOTAGMN"/>
</dbReference>
<evidence type="ECO:0000256" key="27">
    <source>
        <dbReference type="SAM" id="MobiDB-lite"/>
    </source>
</evidence>
<dbReference type="Pfam" id="PF02318">
    <property type="entry name" value="FYVE_2"/>
    <property type="match status" value="1"/>
</dbReference>
<reference evidence="31" key="1">
    <citation type="journal article" date="2014" name="Nat. Commun.">
        <title>The rainbow trout genome provides novel insights into evolution after whole-genome duplication in vertebrates.</title>
        <authorList>
            <person name="Berthelot C."/>
            <person name="Brunet F."/>
            <person name="Chalopin D."/>
            <person name="Juanchich A."/>
            <person name="Bernard M."/>
            <person name="Noel B."/>
            <person name="Bento P."/>
            <person name="Da Silva C."/>
            <person name="Labadie K."/>
            <person name="Alberti A."/>
            <person name="Aury J.M."/>
            <person name="Louis A."/>
            <person name="Dehais P."/>
            <person name="Bardou P."/>
            <person name="Montfort J."/>
            <person name="Klopp C."/>
            <person name="Cabau C."/>
            <person name="Gaspin C."/>
            <person name="Thorgaard G.H."/>
            <person name="Boussaha M."/>
            <person name="Quillet E."/>
            <person name="Guyomard R."/>
            <person name="Galiana D."/>
            <person name="Bobe J."/>
            <person name="Volff J.N."/>
            <person name="Genet C."/>
            <person name="Wincker P."/>
            <person name="Jaillon O."/>
            <person name="Roest Crollius H."/>
            <person name="Guiguen Y."/>
        </authorList>
    </citation>
    <scope>NUCLEOTIDE SEQUENCE [LARGE SCALE GENOMIC DNA]</scope>
</reference>
<keyword evidence="15" id="KW-0770">Synapse</keyword>
<evidence type="ECO:0000256" key="25">
    <source>
        <dbReference type="ARBA" id="ARBA00075517"/>
    </source>
</evidence>
<keyword evidence="10 26" id="KW-0863">Zinc-finger</keyword>
<comment type="subunit">
    <text evidence="23">Interacts with RAB3B, RAB3C, RAB3D, RAB8A, RAB27A and RAB27B. Interacts with RAB3A; this interaction recruits RPH3A to synaptic vesicules. Interacts (via C2B domain) with SNAP25. Interacts with deubiquitinating enzyme CAND1; this interaction results in the deubiquitination of RPH3A. Interacts with GRIN2A and DLG4; this ternary complex regulates NMDA receptor composition at postsynaptic membranes. Interacts with SNCA.</text>
</comment>
<dbReference type="PROSITE" id="PS50178">
    <property type="entry name" value="ZF_FYVE"/>
    <property type="match status" value="1"/>
</dbReference>
<feature type="region of interest" description="Disordered" evidence="27">
    <location>
        <begin position="1"/>
        <end position="46"/>
    </location>
</feature>
<dbReference type="GO" id="GO:0045211">
    <property type="term" value="C:postsynaptic membrane"/>
    <property type="evidence" value="ECO:0007669"/>
    <property type="project" value="UniProtKB-SubCell"/>
</dbReference>
<dbReference type="GO" id="GO:0017158">
    <property type="term" value="P:regulation of calcium ion-dependent exocytosis"/>
    <property type="evidence" value="ECO:0007669"/>
    <property type="project" value="TreeGrafter"/>
</dbReference>
<dbReference type="InterPro" id="IPR047022">
    <property type="entry name" value="Rabphilin_Doc2_C2A"/>
</dbReference>
<feature type="compositionally biased region" description="Acidic residues" evidence="27">
    <location>
        <begin position="416"/>
        <end position="428"/>
    </location>
</feature>
<dbReference type="Gene3D" id="2.60.40.150">
    <property type="entry name" value="C2 domain"/>
    <property type="match status" value="2"/>
</dbReference>
<evidence type="ECO:0000256" key="26">
    <source>
        <dbReference type="PROSITE-ProRule" id="PRU00091"/>
    </source>
</evidence>
<evidence type="ECO:0000256" key="14">
    <source>
        <dbReference type="ARBA" id="ARBA00022927"/>
    </source>
</evidence>
<dbReference type="GO" id="GO:0006887">
    <property type="term" value="P:exocytosis"/>
    <property type="evidence" value="ECO:0007669"/>
    <property type="project" value="TreeGrafter"/>
</dbReference>
<dbReference type="Gene3D" id="3.30.40.10">
    <property type="entry name" value="Zinc/RING finger domain, C3HC4 (zinc finger)"/>
    <property type="match status" value="1"/>
</dbReference>
<evidence type="ECO:0000256" key="15">
    <source>
        <dbReference type="ARBA" id="ARBA00023018"/>
    </source>
</evidence>
<keyword evidence="13" id="KW-0832">Ubl conjugation</keyword>
<evidence type="ECO:0000256" key="18">
    <source>
        <dbReference type="ARBA" id="ARBA00023257"/>
    </source>
</evidence>
<evidence type="ECO:0000256" key="11">
    <source>
        <dbReference type="ARBA" id="ARBA00022833"/>
    </source>
</evidence>
<dbReference type="EMBL" id="FR905184">
    <property type="protein sequence ID" value="CDQ76903.1"/>
    <property type="molecule type" value="Genomic_DNA"/>
</dbReference>
<dbReference type="FunFam" id="3.30.40.10:FF:000182">
    <property type="entry name" value="rabphilin-3A isoform X1"/>
    <property type="match status" value="1"/>
</dbReference>
<evidence type="ECO:0000313" key="32">
    <source>
        <dbReference type="Proteomes" id="UP000193380"/>
    </source>
</evidence>
<dbReference type="InterPro" id="IPR001565">
    <property type="entry name" value="Synaptotagmin"/>
</dbReference>
<dbReference type="AlphaFoldDB" id="A0A060XB99"/>
<evidence type="ECO:0000256" key="12">
    <source>
        <dbReference type="ARBA" id="ARBA00022837"/>
    </source>
</evidence>
<accession>A0A060XB99</accession>
<dbReference type="PROSITE" id="PS50916">
    <property type="entry name" value="RABBD"/>
    <property type="match status" value="1"/>
</dbReference>
<keyword evidence="16" id="KW-0446">Lipid-binding</keyword>
<keyword evidence="17" id="KW-0472">Membrane</keyword>